<dbReference type="InterPro" id="IPR008334">
    <property type="entry name" value="5'-Nucleotdase_C"/>
</dbReference>
<evidence type="ECO:0000259" key="4">
    <source>
        <dbReference type="Pfam" id="PF02872"/>
    </source>
</evidence>
<dbReference type="PANTHER" id="PTHR11575:SF24">
    <property type="entry name" value="5'-NUCLEOTIDASE"/>
    <property type="match status" value="1"/>
</dbReference>
<dbReference type="Pfam" id="PF00149">
    <property type="entry name" value="Metallophos"/>
    <property type="match status" value="1"/>
</dbReference>
<reference evidence="6" key="1">
    <citation type="submission" date="2018-06" db="EMBL/GenBank/DDBJ databases">
        <authorList>
            <person name="Cea G.-C."/>
            <person name="William W."/>
        </authorList>
    </citation>
    <scope>NUCLEOTIDE SEQUENCE [LARGE SCALE GENOMIC DNA]</scope>
    <source>
        <strain evidence="6">DB21MT-2</strain>
    </source>
</reference>
<dbReference type="SUPFAM" id="SSF56300">
    <property type="entry name" value="Metallo-dependent phosphatases"/>
    <property type="match status" value="1"/>
</dbReference>
<sequence>MEHRTDSMPHKYTLKLAHINDTHSHFDASRIKFCLTHAGKQFDVYSHTGGYARIGHQINQARIQAKQDKQAFLFLHGGDSFQGTLYFRQFKGVANAHLLNLLKPDAMVLGNHEIDAGNAPVLAFLNNIEFPVLAGNMDLSREDASKESPMSGHPRLLDYDSQTGRAKVLIKQIHDKPLAIIGITLDQMTEIARPDPDTYFINAIETTRKTVAHLKSQGIDHIIVLSHLGLDQDRLLADTVDGISLIVGGHSHTLQGDFRSLGLSATTYGERVNNTPILHAGKHAETLGLADIEFDANGRVTRLQGHNYFMLDQQFILESAAGVTPEDYTAIRSQLEQHAGILWQQEEPQIIRIIASEYRPAIASMDKQVLGFLPRDLIHTRLPSKALPHGSEIAPWVCKSIYHEVKRIHPSVDFALHNAGGVRQSLSKGELTLADVIGRLLPFDLPLVKYQILGLYLFETLESAINSATNNSVTGTGAGSFPYTYGLKYCYDGRKPQGKRILTLEILCPNSAPEKWIAVDKKQHYVGVSSAYTASGKEGYHPLLKAQWQRPLEELTLANAFIRFMKREQTLEQELSPLVSYTSHREAAN</sequence>
<keyword evidence="1" id="KW-0732">Signal</keyword>
<feature type="domain" description="5'-Nucleotidase C-terminal" evidence="4">
    <location>
        <begin position="391"/>
        <end position="542"/>
    </location>
</feature>
<evidence type="ECO:0000256" key="2">
    <source>
        <dbReference type="RuleBase" id="RU362119"/>
    </source>
</evidence>
<evidence type="ECO:0000313" key="6">
    <source>
        <dbReference type="Proteomes" id="UP000250123"/>
    </source>
</evidence>
<organism evidence="5 6">
    <name type="scientific">Shewanella benthica</name>
    <dbReference type="NCBI Taxonomy" id="43661"/>
    <lineage>
        <taxon>Bacteria</taxon>
        <taxon>Pseudomonadati</taxon>
        <taxon>Pseudomonadota</taxon>
        <taxon>Gammaproteobacteria</taxon>
        <taxon>Alteromonadales</taxon>
        <taxon>Shewanellaceae</taxon>
        <taxon>Shewanella</taxon>
    </lineage>
</organism>
<gene>
    <name evidence="5" type="ORF">SHEWBE_3659</name>
</gene>
<evidence type="ECO:0000259" key="3">
    <source>
        <dbReference type="Pfam" id="PF00149"/>
    </source>
</evidence>
<dbReference type="Gene3D" id="3.60.21.10">
    <property type="match status" value="1"/>
</dbReference>
<dbReference type="Pfam" id="PF02872">
    <property type="entry name" value="5_nucleotid_C"/>
    <property type="match status" value="1"/>
</dbReference>
<dbReference type="Gene3D" id="3.90.780.10">
    <property type="entry name" value="5'-Nucleotidase, C-terminal domain"/>
    <property type="match status" value="1"/>
</dbReference>
<dbReference type="InterPro" id="IPR029052">
    <property type="entry name" value="Metallo-depent_PP-like"/>
</dbReference>
<dbReference type="PANTHER" id="PTHR11575">
    <property type="entry name" value="5'-NUCLEOTIDASE-RELATED"/>
    <property type="match status" value="1"/>
</dbReference>
<dbReference type="PRINTS" id="PR01607">
    <property type="entry name" value="APYRASEFAMLY"/>
</dbReference>
<dbReference type="SUPFAM" id="SSF55816">
    <property type="entry name" value="5'-nucleotidase (syn. UDP-sugar hydrolase), C-terminal domain"/>
    <property type="match status" value="1"/>
</dbReference>
<evidence type="ECO:0000313" key="5">
    <source>
        <dbReference type="EMBL" id="SQH77622.1"/>
    </source>
</evidence>
<protein>
    <submittedName>
        <fullName evidence="5">Putative 5'-nucleotidase</fullName>
    </submittedName>
</protein>
<dbReference type="GO" id="GO:0008253">
    <property type="term" value="F:5'-nucleotidase activity"/>
    <property type="evidence" value="ECO:0007669"/>
    <property type="project" value="TreeGrafter"/>
</dbReference>
<dbReference type="GO" id="GO:0000166">
    <property type="term" value="F:nucleotide binding"/>
    <property type="evidence" value="ECO:0007669"/>
    <property type="project" value="UniProtKB-KW"/>
</dbReference>
<dbReference type="InterPro" id="IPR006179">
    <property type="entry name" value="5_nucleotidase/apyrase"/>
</dbReference>
<dbReference type="AlphaFoldDB" id="A0A330M692"/>
<dbReference type="GO" id="GO:0008768">
    <property type="term" value="F:UDP-sugar diphosphatase activity"/>
    <property type="evidence" value="ECO:0007669"/>
    <property type="project" value="TreeGrafter"/>
</dbReference>
<keyword evidence="2" id="KW-0547">Nucleotide-binding</keyword>
<feature type="domain" description="Calcineurin-like phosphoesterase" evidence="3">
    <location>
        <begin position="15"/>
        <end position="253"/>
    </location>
</feature>
<dbReference type="KEGG" id="sbk:SHEWBE_3659"/>
<comment type="similarity">
    <text evidence="2">Belongs to the 5'-nucleotidase family.</text>
</comment>
<evidence type="ECO:0000256" key="1">
    <source>
        <dbReference type="ARBA" id="ARBA00022729"/>
    </source>
</evidence>
<dbReference type="Proteomes" id="UP000250123">
    <property type="component" value="Chromosome SHEWBE"/>
</dbReference>
<name>A0A330M692_9GAMM</name>
<accession>A0A330M692</accession>
<keyword evidence="2" id="KW-0378">Hydrolase</keyword>
<dbReference type="InterPro" id="IPR004843">
    <property type="entry name" value="Calcineurin-like_PHP"/>
</dbReference>
<dbReference type="GO" id="GO:0030288">
    <property type="term" value="C:outer membrane-bounded periplasmic space"/>
    <property type="evidence" value="ECO:0007669"/>
    <property type="project" value="TreeGrafter"/>
</dbReference>
<dbReference type="GO" id="GO:0009166">
    <property type="term" value="P:nucleotide catabolic process"/>
    <property type="evidence" value="ECO:0007669"/>
    <property type="project" value="InterPro"/>
</dbReference>
<dbReference type="InterPro" id="IPR036907">
    <property type="entry name" value="5'-Nucleotdase_C_sf"/>
</dbReference>
<proteinExistence type="inferred from homology"/>
<dbReference type="EMBL" id="LS483452">
    <property type="protein sequence ID" value="SQH77622.1"/>
    <property type="molecule type" value="Genomic_DNA"/>
</dbReference>